<dbReference type="EMBL" id="CP070499">
    <property type="protein sequence ID" value="QSB15472.1"/>
    <property type="molecule type" value="Genomic_DNA"/>
</dbReference>
<name>A0A895YHA6_9ACTN</name>
<dbReference type="KEGG" id="nhy:JQS43_03710"/>
<dbReference type="AlphaFoldDB" id="A0A895YHA6"/>
<dbReference type="Proteomes" id="UP000662857">
    <property type="component" value="Chromosome"/>
</dbReference>
<protein>
    <submittedName>
        <fullName evidence="1">DUF4272 domain-containing protein</fullName>
    </submittedName>
</protein>
<dbReference type="Pfam" id="PF14094">
    <property type="entry name" value="DUF4272"/>
    <property type="match status" value="1"/>
</dbReference>
<evidence type="ECO:0000313" key="1">
    <source>
        <dbReference type="EMBL" id="QSB15472.1"/>
    </source>
</evidence>
<dbReference type="RefSeq" id="WP_239677653.1">
    <property type="nucleotide sequence ID" value="NZ_CP070499.1"/>
</dbReference>
<proteinExistence type="predicted"/>
<accession>A0A895YHA6</accession>
<evidence type="ECO:0000313" key="2">
    <source>
        <dbReference type="Proteomes" id="UP000662857"/>
    </source>
</evidence>
<keyword evidence="2" id="KW-1185">Reference proteome</keyword>
<gene>
    <name evidence="1" type="ORF">JQS43_03710</name>
</gene>
<dbReference type="InterPro" id="IPR025368">
    <property type="entry name" value="DUF4272"/>
</dbReference>
<sequence>MRRRALAPVPAPDPRAVRAASLEELQRLWLPVPSPQFPLVWERGDGVALRSPAELEARAAVLNIVLARCYGMPQELAMSWLLNAHLLDAVTRPEWQFVMADKGDRRALALHHEAIFALMWLLGVAKHLDPSQPADDGLMRSLPDLPRSETMAQWRSRSLFAPRPAEEAAAMLDQYYCLDWAYLEAERQRMPLPGMVDSHAVGQRRWALEWAVLLFGPYHGPPRGWEEIDLST</sequence>
<reference evidence="1" key="1">
    <citation type="submission" date="2021-02" db="EMBL/GenBank/DDBJ databases">
        <title>Natrosporangium hydrolyticum gen. nov., sp. nov, a haloalkaliphilic actinobacterium from a soda solonchak soil.</title>
        <authorList>
            <person name="Sorokin D.Y."/>
            <person name="Khijniak T.V."/>
            <person name="Zakharycheva A.P."/>
            <person name="Boueva O.V."/>
            <person name="Ariskina E.V."/>
            <person name="Hahnke R.L."/>
            <person name="Bunk B."/>
            <person name="Sproer C."/>
            <person name="Schumann P."/>
            <person name="Evtushenko L.I."/>
            <person name="Kublanov I.V."/>
        </authorList>
    </citation>
    <scope>NUCLEOTIDE SEQUENCE</scope>
    <source>
        <strain evidence="1">DSM 106523</strain>
    </source>
</reference>
<organism evidence="1 2">
    <name type="scientific">Natronosporangium hydrolyticum</name>
    <dbReference type="NCBI Taxonomy" id="2811111"/>
    <lineage>
        <taxon>Bacteria</taxon>
        <taxon>Bacillati</taxon>
        <taxon>Actinomycetota</taxon>
        <taxon>Actinomycetes</taxon>
        <taxon>Micromonosporales</taxon>
        <taxon>Micromonosporaceae</taxon>
        <taxon>Natronosporangium</taxon>
    </lineage>
</organism>